<accession>A0AAW1UUW4</accession>
<evidence type="ECO:0008006" key="3">
    <source>
        <dbReference type="Google" id="ProtNLM"/>
    </source>
</evidence>
<protein>
    <recommendedName>
        <fullName evidence="3">Transposase</fullName>
    </recommendedName>
</protein>
<comment type="caution">
    <text evidence="1">The sequence shown here is derived from an EMBL/GenBank/DDBJ whole genome shotgun (WGS) entry which is preliminary data.</text>
</comment>
<name>A0AAW1UUW4_9CUCU</name>
<evidence type="ECO:0000313" key="2">
    <source>
        <dbReference type="Proteomes" id="UP001431783"/>
    </source>
</evidence>
<gene>
    <name evidence="1" type="ORF">WA026_015810</name>
</gene>
<dbReference type="Proteomes" id="UP001431783">
    <property type="component" value="Unassembled WGS sequence"/>
</dbReference>
<proteinExistence type="predicted"/>
<organism evidence="1 2">
    <name type="scientific">Henosepilachna vigintioctopunctata</name>
    <dbReference type="NCBI Taxonomy" id="420089"/>
    <lineage>
        <taxon>Eukaryota</taxon>
        <taxon>Metazoa</taxon>
        <taxon>Ecdysozoa</taxon>
        <taxon>Arthropoda</taxon>
        <taxon>Hexapoda</taxon>
        <taxon>Insecta</taxon>
        <taxon>Pterygota</taxon>
        <taxon>Neoptera</taxon>
        <taxon>Endopterygota</taxon>
        <taxon>Coleoptera</taxon>
        <taxon>Polyphaga</taxon>
        <taxon>Cucujiformia</taxon>
        <taxon>Coccinelloidea</taxon>
        <taxon>Coccinellidae</taxon>
        <taxon>Epilachninae</taxon>
        <taxon>Epilachnini</taxon>
        <taxon>Henosepilachna</taxon>
    </lineage>
</organism>
<evidence type="ECO:0000313" key="1">
    <source>
        <dbReference type="EMBL" id="KAK9886300.1"/>
    </source>
</evidence>
<keyword evidence="2" id="KW-1185">Reference proteome</keyword>
<dbReference type="AlphaFoldDB" id="A0AAW1UUW4"/>
<reference evidence="1 2" key="1">
    <citation type="submission" date="2023-03" db="EMBL/GenBank/DDBJ databases">
        <title>Genome insight into feeding habits of ladybird beetles.</title>
        <authorList>
            <person name="Li H.-S."/>
            <person name="Huang Y.-H."/>
            <person name="Pang H."/>
        </authorList>
    </citation>
    <scope>NUCLEOTIDE SEQUENCE [LARGE SCALE GENOMIC DNA]</scope>
    <source>
        <strain evidence="1">SYSU_2023b</strain>
        <tissue evidence="1">Whole body</tissue>
    </source>
</reference>
<sequence>MEKHFLKSGATLKWQDSLAKVMDRYKFYPEVIWNMDETGVTTVQKPAISRSLDARSSCWECWCWGNGSAWMMEKEFLLFLEHFKKQPEPSIDQNACYWNRIALLFPSLHSKVATTG</sequence>
<dbReference type="EMBL" id="JARQZJ010000099">
    <property type="protein sequence ID" value="KAK9886300.1"/>
    <property type="molecule type" value="Genomic_DNA"/>
</dbReference>